<feature type="compositionally biased region" description="Basic residues" evidence="1">
    <location>
        <begin position="89"/>
        <end position="119"/>
    </location>
</feature>
<feature type="region of interest" description="Disordered" evidence="1">
    <location>
        <begin position="60"/>
        <end position="119"/>
    </location>
</feature>
<dbReference type="Proteomes" id="UP001497497">
    <property type="component" value="Unassembled WGS sequence"/>
</dbReference>
<dbReference type="AlphaFoldDB" id="A0AAV2I1V3"/>
<comment type="caution">
    <text evidence="2">The sequence shown here is derived from an EMBL/GenBank/DDBJ whole genome shotgun (WGS) entry which is preliminary data.</text>
</comment>
<feature type="compositionally biased region" description="Basic and acidic residues" evidence="1">
    <location>
        <begin position="60"/>
        <end position="69"/>
    </location>
</feature>
<protein>
    <submittedName>
        <fullName evidence="2">Uncharacterized protein</fullName>
    </submittedName>
</protein>
<feature type="compositionally biased region" description="Low complexity" evidence="1">
    <location>
        <begin position="76"/>
        <end position="88"/>
    </location>
</feature>
<evidence type="ECO:0000313" key="2">
    <source>
        <dbReference type="EMBL" id="CAL1540000.1"/>
    </source>
</evidence>
<keyword evidence="3" id="KW-1185">Reference proteome</keyword>
<reference evidence="2 3" key="1">
    <citation type="submission" date="2024-04" db="EMBL/GenBank/DDBJ databases">
        <authorList>
            <consortium name="Genoscope - CEA"/>
            <person name="William W."/>
        </authorList>
    </citation>
    <scope>NUCLEOTIDE SEQUENCE [LARGE SCALE GENOMIC DNA]</scope>
</reference>
<gene>
    <name evidence="2" type="ORF">GSLYS_00013733001</name>
</gene>
<organism evidence="2 3">
    <name type="scientific">Lymnaea stagnalis</name>
    <name type="common">Great pond snail</name>
    <name type="synonym">Helix stagnalis</name>
    <dbReference type="NCBI Taxonomy" id="6523"/>
    <lineage>
        <taxon>Eukaryota</taxon>
        <taxon>Metazoa</taxon>
        <taxon>Spiralia</taxon>
        <taxon>Lophotrochozoa</taxon>
        <taxon>Mollusca</taxon>
        <taxon>Gastropoda</taxon>
        <taxon>Heterobranchia</taxon>
        <taxon>Euthyneura</taxon>
        <taxon>Panpulmonata</taxon>
        <taxon>Hygrophila</taxon>
        <taxon>Lymnaeoidea</taxon>
        <taxon>Lymnaeidae</taxon>
        <taxon>Lymnaea</taxon>
    </lineage>
</organism>
<proteinExistence type="predicted"/>
<name>A0AAV2I1V3_LYMST</name>
<evidence type="ECO:0000313" key="3">
    <source>
        <dbReference type="Proteomes" id="UP001497497"/>
    </source>
</evidence>
<accession>A0AAV2I1V3</accession>
<evidence type="ECO:0000256" key="1">
    <source>
        <dbReference type="SAM" id="MobiDB-lite"/>
    </source>
</evidence>
<dbReference type="EMBL" id="CAXITT010000366">
    <property type="protein sequence ID" value="CAL1540000.1"/>
    <property type="molecule type" value="Genomic_DNA"/>
</dbReference>
<sequence>MCRWGCPAFNSTFMCKWCGTRYCKECMRGEFAGNMKESAICAKCHQKRCQGQKVEGVLKEYMKNDENGGKGKKGLKSASSSRGKSPSQKGKKSGGGKKSGKSKGKTKSGKKGGKKKKKK</sequence>